<keyword evidence="1" id="KW-0472">Membrane</keyword>
<organism evidence="2 3">
    <name type="scientific">Pseudomonas asuensis</name>
    <dbReference type="NCBI Taxonomy" id="1825787"/>
    <lineage>
        <taxon>Bacteria</taxon>
        <taxon>Pseudomonadati</taxon>
        <taxon>Pseudomonadota</taxon>
        <taxon>Gammaproteobacteria</taxon>
        <taxon>Pseudomonadales</taxon>
        <taxon>Pseudomonadaceae</taxon>
        <taxon>Pseudomonas</taxon>
    </lineage>
</organism>
<evidence type="ECO:0000256" key="1">
    <source>
        <dbReference type="SAM" id="Phobius"/>
    </source>
</evidence>
<name>A0ABQ2GSY5_9PSED</name>
<dbReference type="Pfam" id="PF11146">
    <property type="entry name" value="DUF2905"/>
    <property type="match status" value="1"/>
</dbReference>
<feature type="transmembrane region" description="Helical" evidence="1">
    <location>
        <begin position="5"/>
        <end position="23"/>
    </location>
</feature>
<evidence type="ECO:0000313" key="3">
    <source>
        <dbReference type="Proteomes" id="UP000616499"/>
    </source>
</evidence>
<dbReference type="EMBL" id="BMNW01000004">
    <property type="protein sequence ID" value="GGM10414.1"/>
    <property type="molecule type" value="Genomic_DNA"/>
</dbReference>
<keyword evidence="1" id="KW-0812">Transmembrane</keyword>
<feature type="transmembrane region" description="Helical" evidence="1">
    <location>
        <begin position="43"/>
        <end position="64"/>
    </location>
</feature>
<keyword evidence="1" id="KW-1133">Transmembrane helix</keyword>
<gene>
    <name evidence="2" type="ORF">GCM10009425_21820</name>
</gene>
<evidence type="ECO:0000313" key="2">
    <source>
        <dbReference type="EMBL" id="GGM10414.1"/>
    </source>
</evidence>
<evidence type="ECO:0008006" key="4">
    <source>
        <dbReference type="Google" id="ProtNLM"/>
    </source>
</evidence>
<dbReference type="PANTHER" id="PTHR36443:SF1">
    <property type="entry name" value="BSR5223 PROTEIN"/>
    <property type="match status" value="1"/>
</dbReference>
<comment type="caution">
    <text evidence="2">The sequence shown here is derived from an EMBL/GenBank/DDBJ whole genome shotgun (WGS) entry which is preliminary data.</text>
</comment>
<dbReference type="RefSeq" id="WP_188866153.1">
    <property type="nucleotide sequence ID" value="NZ_BMNW01000004.1"/>
</dbReference>
<proteinExistence type="predicted"/>
<dbReference type="PANTHER" id="PTHR36443">
    <property type="entry name" value="BSR5223 PROTEIN"/>
    <property type="match status" value="1"/>
</dbReference>
<dbReference type="Proteomes" id="UP000616499">
    <property type="component" value="Unassembled WGS sequence"/>
</dbReference>
<dbReference type="InterPro" id="IPR021320">
    <property type="entry name" value="DUF2905"/>
</dbReference>
<accession>A0ABQ2GSY5</accession>
<protein>
    <recommendedName>
        <fullName evidence="4">DUF2905 domain-containing protein</fullName>
    </recommendedName>
</protein>
<sequence length="66" mass="7387">MSRTLIVIGLLIVAIGFLWPWVSRLPLGHLPGDIVVKRENVSFFFPITTMILVSAVVSAVLWLINR</sequence>
<reference evidence="3" key="1">
    <citation type="journal article" date="2019" name="Int. J. Syst. Evol. Microbiol.">
        <title>The Global Catalogue of Microorganisms (GCM) 10K type strain sequencing project: providing services to taxonomists for standard genome sequencing and annotation.</title>
        <authorList>
            <consortium name="The Broad Institute Genomics Platform"/>
            <consortium name="The Broad Institute Genome Sequencing Center for Infectious Disease"/>
            <person name="Wu L."/>
            <person name="Ma J."/>
        </authorList>
    </citation>
    <scope>NUCLEOTIDE SEQUENCE [LARGE SCALE GENOMIC DNA]</scope>
    <source>
        <strain evidence="3">JCM 13501</strain>
    </source>
</reference>
<keyword evidence="3" id="KW-1185">Reference proteome</keyword>